<dbReference type="InterPro" id="IPR003545">
    <property type="entry name" value="Telomerase_RT"/>
</dbReference>
<protein>
    <submittedName>
        <fullName evidence="2">RNA-directed DNA polymerase (Reverse transcriptase) domain protein</fullName>
        <ecNumber evidence="2">2.7.7.49</ecNumber>
    </submittedName>
</protein>
<organism evidence="2">
    <name type="scientific">mine drainage metagenome</name>
    <dbReference type="NCBI Taxonomy" id="410659"/>
    <lineage>
        <taxon>unclassified sequences</taxon>
        <taxon>metagenomes</taxon>
        <taxon>ecological metagenomes</taxon>
    </lineage>
</organism>
<feature type="non-terminal residue" evidence="2">
    <location>
        <position position="1"/>
    </location>
</feature>
<feature type="domain" description="Reverse transcriptase" evidence="1">
    <location>
        <begin position="1"/>
        <end position="79"/>
    </location>
</feature>
<dbReference type="PANTHER" id="PTHR34047">
    <property type="entry name" value="NUCLEAR INTRON MATURASE 1, MITOCHONDRIAL-RELATED"/>
    <property type="match status" value="1"/>
</dbReference>
<reference evidence="2" key="1">
    <citation type="submission" date="2013-08" db="EMBL/GenBank/DDBJ databases">
        <authorList>
            <person name="Mendez C."/>
            <person name="Richter M."/>
            <person name="Ferrer M."/>
            <person name="Sanchez J."/>
        </authorList>
    </citation>
    <scope>NUCLEOTIDE SEQUENCE</scope>
</reference>
<comment type="caution">
    <text evidence="2">The sequence shown here is derived from an EMBL/GenBank/DDBJ whole genome shotgun (WGS) entry which is preliminary data.</text>
</comment>
<dbReference type="InterPro" id="IPR000477">
    <property type="entry name" value="RT_dom"/>
</dbReference>
<dbReference type="PRINTS" id="PR01365">
    <property type="entry name" value="TELOMERASERT"/>
</dbReference>
<evidence type="ECO:0000313" key="2">
    <source>
        <dbReference type="EMBL" id="EQD75342.1"/>
    </source>
</evidence>
<keyword evidence="2" id="KW-0548">Nucleotidyltransferase</keyword>
<proteinExistence type="predicted"/>
<accession>T1C004</accession>
<dbReference type="EMBL" id="AUZY01001280">
    <property type="protein sequence ID" value="EQD75342.1"/>
    <property type="molecule type" value="Genomic_DNA"/>
</dbReference>
<gene>
    <name evidence="2" type="ORF">B1B_02172</name>
</gene>
<dbReference type="Pfam" id="PF00078">
    <property type="entry name" value="RVT_1"/>
    <property type="match status" value="1"/>
</dbReference>
<dbReference type="GO" id="GO:0000723">
    <property type="term" value="P:telomere maintenance"/>
    <property type="evidence" value="ECO:0007669"/>
    <property type="project" value="InterPro"/>
</dbReference>
<name>T1C004_9ZZZZ</name>
<dbReference type="PROSITE" id="PS50878">
    <property type="entry name" value="RT_POL"/>
    <property type="match status" value="1"/>
</dbReference>
<reference evidence="2" key="2">
    <citation type="journal article" date="2014" name="ISME J.">
        <title>Microbial stratification in low pH oxic and suboxic macroscopic growths along an acid mine drainage.</title>
        <authorList>
            <person name="Mendez-Garcia C."/>
            <person name="Mesa V."/>
            <person name="Sprenger R.R."/>
            <person name="Richter M."/>
            <person name="Diez M.S."/>
            <person name="Solano J."/>
            <person name="Bargiela R."/>
            <person name="Golyshina O.V."/>
            <person name="Manteca A."/>
            <person name="Ramos J.L."/>
            <person name="Gallego J.R."/>
            <person name="Llorente I."/>
            <person name="Martins Dos Santos V.A."/>
            <person name="Jensen O.N."/>
            <person name="Pelaez A.I."/>
            <person name="Sanchez J."/>
            <person name="Ferrer M."/>
        </authorList>
    </citation>
    <scope>NUCLEOTIDE SEQUENCE</scope>
</reference>
<dbReference type="GO" id="GO:0003677">
    <property type="term" value="F:DNA binding"/>
    <property type="evidence" value="ECO:0007669"/>
    <property type="project" value="InterPro"/>
</dbReference>
<dbReference type="SUPFAM" id="SSF56672">
    <property type="entry name" value="DNA/RNA polymerases"/>
    <property type="match status" value="1"/>
</dbReference>
<dbReference type="GO" id="GO:0003720">
    <property type="term" value="F:telomerase activity"/>
    <property type="evidence" value="ECO:0007669"/>
    <property type="project" value="InterPro"/>
</dbReference>
<dbReference type="EC" id="2.7.7.49" evidence="2"/>
<evidence type="ECO:0000259" key="1">
    <source>
        <dbReference type="PROSITE" id="PS50878"/>
    </source>
</evidence>
<keyword evidence="2" id="KW-0808">Transferase</keyword>
<dbReference type="AlphaFoldDB" id="T1C004"/>
<sequence length="79" mass="8888">GSEIHTQDKGTPQGSPLSPLLANIYLDQLDKQWKSSGLQNRYTEDAHLIRYADDYLVLMTGNPAVAKKKLDEIMEDIDL</sequence>
<keyword evidence="2" id="KW-0695">RNA-directed DNA polymerase</keyword>
<dbReference type="InterPro" id="IPR051083">
    <property type="entry name" value="GrpII_Intron_Splice-Mob/Def"/>
</dbReference>
<dbReference type="InterPro" id="IPR043502">
    <property type="entry name" value="DNA/RNA_pol_sf"/>
</dbReference>
<dbReference type="PANTHER" id="PTHR34047:SF8">
    <property type="entry name" value="PROTEIN YKFC"/>
    <property type="match status" value="1"/>
</dbReference>
<feature type="non-terminal residue" evidence="2">
    <location>
        <position position="79"/>
    </location>
</feature>